<feature type="non-terminal residue" evidence="2">
    <location>
        <position position="1"/>
    </location>
</feature>
<evidence type="ECO:0000313" key="2">
    <source>
        <dbReference type="EMBL" id="KIK22305.1"/>
    </source>
</evidence>
<gene>
    <name evidence="2" type="ORF">PISMIDRAFT_58870</name>
</gene>
<feature type="transmembrane region" description="Helical" evidence="1">
    <location>
        <begin position="183"/>
        <end position="204"/>
    </location>
</feature>
<dbReference type="PANTHER" id="PTHR34414:SF1">
    <property type="entry name" value="SUBTILISIN-LIKE SERINE PROTEASE"/>
    <property type="match status" value="1"/>
</dbReference>
<name>A0A0C9YC34_9AGAM</name>
<dbReference type="Proteomes" id="UP000054018">
    <property type="component" value="Unassembled WGS sequence"/>
</dbReference>
<accession>A0A0C9YC34</accession>
<keyword evidence="1" id="KW-0472">Membrane</keyword>
<reference evidence="3" key="2">
    <citation type="submission" date="2015-01" db="EMBL/GenBank/DDBJ databases">
        <title>Evolutionary Origins and Diversification of the Mycorrhizal Mutualists.</title>
        <authorList>
            <consortium name="DOE Joint Genome Institute"/>
            <consortium name="Mycorrhizal Genomics Consortium"/>
            <person name="Kohler A."/>
            <person name="Kuo A."/>
            <person name="Nagy L.G."/>
            <person name="Floudas D."/>
            <person name="Copeland A."/>
            <person name="Barry K.W."/>
            <person name="Cichocki N."/>
            <person name="Veneault-Fourrey C."/>
            <person name="LaButti K."/>
            <person name="Lindquist E.A."/>
            <person name="Lipzen A."/>
            <person name="Lundell T."/>
            <person name="Morin E."/>
            <person name="Murat C."/>
            <person name="Riley R."/>
            <person name="Ohm R."/>
            <person name="Sun H."/>
            <person name="Tunlid A."/>
            <person name="Henrissat B."/>
            <person name="Grigoriev I.V."/>
            <person name="Hibbett D.S."/>
            <person name="Martin F."/>
        </authorList>
    </citation>
    <scope>NUCLEOTIDE SEQUENCE [LARGE SCALE GENOMIC DNA]</scope>
    <source>
        <strain evidence="3">441</strain>
    </source>
</reference>
<evidence type="ECO:0000256" key="1">
    <source>
        <dbReference type="SAM" id="Phobius"/>
    </source>
</evidence>
<dbReference type="Pfam" id="PF20246">
    <property type="entry name" value="DUF6601"/>
    <property type="match status" value="1"/>
</dbReference>
<dbReference type="HOGENOM" id="CLU_043687_1_1_1"/>
<organism evidence="2 3">
    <name type="scientific">Pisolithus microcarpus 441</name>
    <dbReference type="NCBI Taxonomy" id="765257"/>
    <lineage>
        <taxon>Eukaryota</taxon>
        <taxon>Fungi</taxon>
        <taxon>Dikarya</taxon>
        <taxon>Basidiomycota</taxon>
        <taxon>Agaricomycotina</taxon>
        <taxon>Agaricomycetes</taxon>
        <taxon>Agaricomycetidae</taxon>
        <taxon>Boletales</taxon>
        <taxon>Sclerodermatineae</taxon>
        <taxon>Pisolithaceae</taxon>
        <taxon>Pisolithus</taxon>
    </lineage>
</organism>
<evidence type="ECO:0000313" key="3">
    <source>
        <dbReference type="Proteomes" id="UP000054018"/>
    </source>
</evidence>
<keyword evidence="3" id="KW-1185">Reference proteome</keyword>
<dbReference type="EMBL" id="KN833740">
    <property type="protein sequence ID" value="KIK22305.1"/>
    <property type="molecule type" value="Genomic_DNA"/>
</dbReference>
<keyword evidence="1" id="KW-0812">Transmembrane</keyword>
<proteinExistence type="predicted"/>
<sequence>TNVQKYLHQELSVSALDAIHDYLWMAGTVDGFRPLHWQRMMKRDIVVAEDPGLHLLWYDSTIFVKPLPACLLDYNFFVTQICPHDALFTAVCGFLRSYAVLIQHESDFRIAYNLGLLPQYMTWSQWAEFTYHISNIPLSDVNERFRYGELRLSRVNLIYNVFRCQPWYYKIHRDYQSWFSYELGFMLVVFAYVSVVMSALQVMLTTP</sequence>
<protein>
    <submittedName>
        <fullName evidence="2">Uncharacterized protein</fullName>
    </submittedName>
</protein>
<dbReference type="AlphaFoldDB" id="A0A0C9YC34"/>
<keyword evidence="1" id="KW-1133">Transmembrane helix</keyword>
<dbReference type="STRING" id="765257.A0A0C9YC34"/>
<dbReference type="PANTHER" id="PTHR34414">
    <property type="entry name" value="HET DOMAIN-CONTAINING PROTEIN-RELATED"/>
    <property type="match status" value="1"/>
</dbReference>
<reference evidence="2 3" key="1">
    <citation type="submission" date="2014-04" db="EMBL/GenBank/DDBJ databases">
        <authorList>
            <consortium name="DOE Joint Genome Institute"/>
            <person name="Kuo A."/>
            <person name="Kohler A."/>
            <person name="Costa M.D."/>
            <person name="Nagy L.G."/>
            <person name="Floudas D."/>
            <person name="Copeland A."/>
            <person name="Barry K.W."/>
            <person name="Cichocki N."/>
            <person name="Veneault-Fourrey C."/>
            <person name="LaButti K."/>
            <person name="Lindquist E.A."/>
            <person name="Lipzen A."/>
            <person name="Lundell T."/>
            <person name="Morin E."/>
            <person name="Murat C."/>
            <person name="Sun H."/>
            <person name="Tunlid A."/>
            <person name="Henrissat B."/>
            <person name="Grigoriev I.V."/>
            <person name="Hibbett D.S."/>
            <person name="Martin F."/>
            <person name="Nordberg H.P."/>
            <person name="Cantor M.N."/>
            <person name="Hua S.X."/>
        </authorList>
    </citation>
    <scope>NUCLEOTIDE SEQUENCE [LARGE SCALE GENOMIC DNA]</scope>
    <source>
        <strain evidence="2 3">441</strain>
    </source>
</reference>
<feature type="non-terminal residue" evidence="2">
    <location>
        <position position="207"/>
    </location>
</feature>
<dbReference type="InterPro" id="IPR046536">
    <property type="entry name" value="DUF6601"/>
</dbReference>
<dbReference type="OrthoDB" id="5086500at2759"/>